<organism evidence="8 9">
    <name type="scientific">Engystomops pustulosus</name>
    <name type="common">Tungara frog</name>
    <name type="synonym">Physalaemus pustulosus</name>
    <dbReference type="NCBI Taxonomy" id="76066"/>
    <lineage>
        <taxon>Eukaryota</taxon>
        <taxon>Metazoa</taxon>
        <taxon>Chordata</taxon>
        <taxon>Craniata</taxon>
        <taxon>Vertebrata</taxon>
        <taxon>Euteleostomi</taxon>
        <taxon>Amphibia</taxon>
        <taxon>Batrachia</taxon>
        <taxon>Anura</taxon>
        <taxon>Neobatrachia</taxon>
        <taxon>Hyloidea</taxon>
        <taxon>Leptodactylidae</taxon>
        <taxon>Leiuperinae</taxon>
        <taxon>Engystomops</taxon>
    </lineage>
</organism>
<comment type="subcellular location">
    <subcellularLocation>
        <location evidence="1">Nucleus</location>
        <location evidence="1">Nucleolus</location>
    </subcellularLocation>
</comment>
<proteinExistence type="inferred from homology"/>
<dbReference type="EMBL" id="WNYA01000007">
    <property type="protein sequence ID" value="KAG8562240.1"/>
    <property type="molecule type" value="Genomic_DNA"/>
</dbReference>
<sequence>MAEFVQSRVEDYVPVLLQLERVGLLTEKEARTVIKKVTALEYKLKRRSLNKEDFINYIQYEINFLELLFKRRQRIGYFFKKGEIEAVIKQKVHCLFQRATEKWRDDLQLWMSHVEICKKWVSVSSILLLDYHPVQSRYYSICDAFPFQNSKQQLSRIFSSLLAVHSDKPALWIMAAKWEFEDQLSSETARNIFLRALRFHPDSAKLYQEYFRMELMSVEKQKNEKEILRRANLDTAKDLYSGEILNCGLARVVYKAAVQNIKGAKFHLSLLSIAKHFKFTKDLQRKILADLQRLYAEDPHTWDFLARQELSDELPAPEAPKSKQKKAEILAQKEEQCSRVYERALASLQTESMWELYVSFCLERYKRKTNSEELKQQRQDRLLSTFQAAHDAGLLPQARYYDWISLLFTLEKGDLAVQLLEAATDRFPGSVDMWKKRLELLITLKAENLEKVFEKALALVKTQESLPLWELMVDWSEMERSEKATESLYQKLVLNPNTTKTMKVKYLQWTYRIQGYKRARKVFSSLQENRPFSEDFFKMMIDIEKDQEKSKMGNLREYYERALREFGAAKPDIWLSYIKEELSHAEGKPENCGPIHWRAIKVLQGPAVEEFVNKYALLQSGHL</sequence>
<feature type="domain" description="U3 small nucleolar RNA-associated protein 6 N-terminal" evidence="6">
    <location>
        <begin position="9"/>
        <end position="86"/>
    </location>
</feature>
<dbReference type="InterPro" id="IPR055347">
    <property type="entry name" value="UTP6_N"/>
</dbReference>
<evidence type="ECO:0000256" key="2">
    <source>
        <dbReference type="ARBA" id="ARBA00010734"/>
    </source>
</evidence>
<gene>
    <name evidence="8" type="ORF">GDO81_015626</name>
</gene>
<evidence type="ECO:0000256" key="1">
    <source>
        <dbReference type="ARBA" id="ARBA00004604"/>
    </source>
</evidence>
<dbReference type="SMART" id="SM00386">
    <property type="entry name" value="HAT"/>
    <property type="match status" value="7"/>
</dbReference>
<dbReference type="PANTHER" id="PTHR23271">
    <property type="entry name" value="HEPATOCELLULAR CARCINOMA-ASSOCIATED ANTIGEN 66"/>
    <property type="match status" value="1"/>
</dbReference>
<dbReference type="GO" id="GO:0030515">
    <property type="term" value="F:snoRNA binding"/>
    <property type="evidence" value="ECO:0007669"/>
    <property type="project" value="InterPro"/>
</dbReference>
<dbReference type="InterPro" id="IPR013949">
    <property type="entry name" value="Utp6"/>
</dbReference>
<keyword evidence="9" id="KW-1185">Reference proteome</keyword>
<keyword evidence="3" id="KW-0698">rRNA processing</keyword>
<evidence type="ECO:0000256" key="4">
    <source>
        <dbReference type="ARBA" id="ARBA00022737"/>
    </source>
</evidence>
<evidence type="ECO:0000259" key="7">
    <source>
        <dbReference type="Pfam" id="PF24892"/>
    </source>
</evidence>
<dbReference type="GO" id="GO:0034388">
    <property type="term" value="C:Pwp2p-containing subcomplex of 90S preribosome"/>
    <property type="evidence" value="ECO:0007669"/>
    <property type="project" value="TreeGrafter"/>
</dbReference>
<evidence type="ECO:0000256" key="5">
    <source>
        <dbReference type="ARBA" id="ARBA00023242"/>
    </source>
</evidence>
<evidence type="ECO:0000259" key="6">
    <source>
        <dbReference type="Pfam" id="PF08640"/>
    </source>
</evidence>
<dbReference type="AlphaFoldDB" id="A0AAV7ANA8"/>
<name>A0AAV7ANA8_ENGPU</name>
<dbReference type="InterPro" id="IPR011990">
    <property type="entry name" value="TPR-like_helical_dom_sf"/>
</dbReference>
<evidence type="ECO:0008006" key="10">
    <source>
        <dbReference type="Google" id="ProtNLM"/>
    </source>
</evidence>
<dbReference type="SUPFAM" id="SSF48452">
    <property type="entry name" value="TPR-like"/>
    <property type="match status" value="2"/>
</dbReference>
<keyword evidence="5" id="KW-0539">Nucleus</keyword>
<dbReference type="Pfam" id="PF08640">
    <property type="entry name" value="U3_assoc_6"/>
    <property type="match status" value="1"/>
</dbReference>
<dbReference type="Proteomes" id="UP000824782">
    <property type="component" value="Unassembled WGS sequence"/>
</dbReference>
<dbReference type="GO" id="GO:0032040">
    <property type="term" value="C:small-subunit processome"/>
    <property type="evidence" value="ECO:0007669"/>
    <property type="project" value="TreeGrafter"/>
</dbReference>
<evidence type="ECO:0000313" key="9">
    <source>
        <dbReference type="Proteomes" id="UP000824782"/>
    </source>
</evidence>
<accession>A0AAV7ANA8</accession>
<dbReference type="InterPro" id="IPR056907">
    <property type="entry name" value="UTP6_C"/>
</dbReference>
<reference evidence="8" key="1">
    <citation type="thesis" date="2020" institute="ProQuest LLC" country="789 East Eisenhower Parkway, Ann Arbor, MI, USA">
        <title>Comparative Genomics and Chromosome Evolution.</title>
        <authorList>
            <person name="Mudd A.B."/>
        </authorList>
    </citation>
    <scope>NUCLEOTIDE SEQUENCE</scope>
    <source>
        <strain evidence="8">237g6f4</strain>
        <tissue evidence="8">Blood</tissue>
    </source>
</reference>
<dbReference type="PANTHER" id="PTHR23271:SF1">
    <property type="entry name" value="U3 SMALL NUCLEOLAR RNA-ASSOCIATED PROTEIN 6 HOMOLOG"/>
    <property type="match status" value="1"/>
</dbReference>
<feature type="domain" description="U3 small nucleolar RNA-associated protein 6 homolog C-terminal" evidence="7">
    <location>
        <begin position="335"/>
        <end position="603"/>
    </location>
</feature>
<protein>
    <recommendedName>
        <fullName evidence="10">U3 small nucleolar RNA-associated protein 6 homolog</fullName>
    </recommendedName>
</protein>
<evidence type="ECO:0000313" key="8">
    <source>
        <dbReference type="EMBL" id="KAG8562240.1"/>
    </source>
</evidence>
<comment type="similarity">
    <text evidence="2">Belongs to the UTP6 family.</text>
</comment>
<keyword evidence="4" id="KW-0677">Repeat</keyword>
<dbReference type="InterPro" id="IPR003107">
    <property type="entry name" value="HAT"/>
</dbReference>
<evidence type="ECO:0000256" key="3">
    <source>
        <dbReference type="ARBA" id="ARBA00022552"/>
    </source>
</evidence>
<dbReference type="GO" id="GO:0000462">
    <property type="term" value="P:maturation of SSU-rRNA from tricistronic rRNA transcript (SSU-rRNA, 5.8S rRNA, LSU-rRNA)"/>
    <property type="evidence" value="ECO:0007669"/>
    <property type="project" value="InterPro"/>
</dbReference>
<dbReference type="Pfam" id="PF24892">
    <property type="entry name" value="UTP6_C"/>
    <property type="match status" value="1"/>
</dbReference>
<dbReference type="Gene3D" id="1.25.40.10">
    <property type="entry name" value="Tetratricopeptide repeat domain"/>
    <property type="match status" value="2"/>
</dbReference>
<comment type="caution">
    <text evidence="8">The sequence shown here is derived from an EMBL/GenBank/DDBJ whole genome shotgun (WGS) entry which is preliminary data.</text>
</comment>